<keyword evidence="3" id="KW-1185">Reference proteome</keyword>
<evidence type="ECO:0000313" key="2">
    <source>
        <dbReference type="EMBL" id="GLD72570.1"/>
    </source>
</evidence>
<keyword evidence="1" id="KW-0472">Membrane</keyword>
<feature type="transmembrane region" description="Helical" evidence="1">
    <location>
        <begin position="58"/>
        <end position="79"/>
    </location>
</feature>
<evidence type="ECO:0000313" key="3">
    <source>
        <dbReference type="Proteomes" id="UP001279410"/>
    </source>
</evidence>
<keyword evidence="1" id="KW-1133">Transmembrane helix</keyword>
<proteinExistence type="predicted"/>
<reference evidence="2" key="1">
    <citation type="submission" date="2022-08" db="EMBL/GenBank/DDBJ databases">
        <title>Genome sequencing of akame (Lates japonicus).</title>
        <authorList>
            <person name="Hashiguchi Y."/>
            <person name="Takahashi H."/>
        </authorList>
    </citation>
    <scope>NUCLEOTIDE SEQUENCE</scope>
    <source>
        <strain evidence="2">Kochi</strain>
    </source>
</reference>
<sequence length="166" mass="18884">MRRSEVGLWRETSTCWSRLTTASYRKQLRRTDRTGFNGMKMLLVSVILLHAWPKVLAAVLVVLVVLNVLAAAVIGVLMYKMYKGMKERKASYFYSLMRDMMTTVSQFFSNVTGHGVSSQQEPYLVRQKVHAGVLVPLVPVVLLFPLPVVTAVIMYKRMKNREGLCL</sequence>
<evidence type="ECO:0000256" key="1">
    <source>
        <dbReference type="SAM" id="Phobius"/>
    </source>
</evidence>
<name>A0AAD3RLN8_LATJO</name>
<feature type="transmembrane region" description="Helical" evidence="1">
    <location>
        <begin position="129"/>
        <end position="155"/>
    </location>
</feature>
<organism evidence="2 3">
    <name type="scientific">Lates japonicus</name>
    <name type="common">Japanese lates</name>
    <dbReference type="NCBI Taxonomy" id="270547"/>
    <lineage>
        <taxon>Eukaryota</taxon>
        <taxon>Metazoa</taxon>
        <taxon>Chordata</taxon>
        <taxon>Craniata</taxon>
        <taxon>Vertebrata</taxon>
        <taxon>Euteleostomi</taxon>
        <taxon>Actinopterygii</taxon>
        <taxon>Neopterygii</taxon>
        <taxon>Teleostei</taxon>
        <taxon>Neoteleostei</taxon>
        <taxon>Acanthomorphata</taxon>
        <taxon>Carangaria</taxon>
        <taxon>Carangaria incertae sedis</taxon>
        <taxon>Centropomidae</taxon>
        <taxon>Lates</taxon>
    </lineage>
</organism>
<dbReference type="Proteomes" id="UP001279410">
    <property type="component" value="Unassembled WGS sequence"/>
</dbReference>
<dbReference type="EMBL" id="BRZM01001108">
    <property type="protein sequence ID" value="GLD72570.1"/>
    <property type="molecule type" value="Genomic_DNA"/>
</dbReference>
<accession>A0AAD3RLN8</accession>
<keyword evidence="1" id="KW-0812">Transmembrane</keyword>
<feature type="transmembrane region" description="Helical" evidence="1">
    <location>
        <begin position="34"/>
        <end position="52"/>
    </location>
</feature>
<dbReference type="AlphaFoldDB" id="A0AAD3RLN8"/>
<protein>
    <submittedName>
        <fullName evidence="2">Uncharacterized protein</fullName>
    </submittedName>
</protein>
<comment type="caution">
    <text evidence="2">The sequence shown here is derived from an EMBL/GenBank/DDBJ whole genome shotgun (WGS) entry which is preliminary data.</text>
</comment>
<gene>
    <name evidence="2" type="ORF">AKAME5_002389500</name>
</gene>